<dbReference type="SUPFAM" id="SSF46626">
    <property type="entry name" value="Cytochrome c"/>
    <property type="match status" value="1"/>
</dbReference>
<dbReference type="InterPro" id="IPR009056">
    <property type="entry name" value="Cyt_c-like_dom"/>
</dbReference>
<dbReference type="Pfam" id="PF13442">
    <property type="entry name" value="Cytochrome_CBB3"/>
    <property type="match status" value="1"/>
</dbReference>
<dbReference type="InterPro" id="IPR036909">
    <property type="entry name" value="Cyt_c-like_dom_sf"/>
</dbReference>
<sequence length="703" mass="75733">MNNKRQFALRAAGLFCASLLLVACDKTPTPSKASDVSADTATQEWSKHGGGDAEQRFSPLRQITPENVDKLGLAWAFDLGVSRGIEATPLVVDGVIYVTATWNKVFALDAKTGALRWQFDPQVDRSKGADLCCDAVNRGVAYSDGKIITGTIDGRLVAVDAKTGTKLWDVITVDQSKPYTITGAPRIVNGKAIIGNGGAEYGVRGYVSAYDINNGEMLWRFYTVPGNPENGFENAAMAKAAETWKGEWWKYGGGGTAWDSMAYDPELDLLYVGVGNGSPWNQSIRSPGGGDNLYLSSIVALRPDTGEYVWHYQTTPGETWDYTATQHMILAELDIDGEPRKVIMQAPKNGFFYVIDRATGELLSAKNYVPVNWASHIDSETGRPVEIPEARWGSKAPYLQLPGPMGGHNWHPMSFNPASGLVYIPVLETPYIYANDEEFSYKEGRWNTGSDSAMGSLPSDLAQFKAVKAAVKGRLLAWDPVRQGPVWQVEHNSPWNGGVLSTAGGVVFQGNADAKLVAYRADNGERLWDFFAQTGIVAPPISYELDGEQYIAVASGWGGVFALVYGGLMPAASDPGVGRLMVFKLGGSAKLSELSKASIQKPTPPPSTADAITVAEGKQLYDSNCVVCHGDHVISSGLIPDLRWSPLLATAEAMQAVVLDGALSSRGMPAFKALLSKEDVGLLRAYIISAANDGLEAKLEIEK</sequence>
<dbReference type="InterPro" id="IPR018391">
    <property type="entry name" value="PQQ_b-propeller_rpt"/>
</dbReference>
<evidence type="ECO:0000256" key="10">
    <source>
        <dbReference type="PIRSR" id="PIRSR617512-1"/>
    </source>
</evidence>
<comment type="cofactor">
    <cofactor evidence="11">
        <name>heme c</name>
        <dbReference type="ChEBI" id="CHEBI:61717"/>
    </cofactor>
    <text evidence="11">Binds 1 heme c group per subunit.</text>
</comment>
<dbReference type="CDD" id="cd10279">
    <property type="entry name" value="PQQ_ADH_II"/>
    <property type="match status" value="1"/>
</dbReference>
<evidence type="ECO:0000256" key="15">
    <source>
        <dbReference type="SAM" id="SignalP"/>
    </source>
</evidence>
<feature type="binding site" evidence="11">
    <location>
        <position position="256"/>
    </location>
    <ligand>
        <name>pyrroloquinoline quinone</name>
        <dbReference type="ChEBI" id="CHEBI:58442"/>
    </ligand>
</feature>
<dbReference type="GO" id="GO:0016020">
    <property type="term" value="C:membrane"/>
    <property type="evidence" value="ECO:0007669"/>
    <property type="project" value="InterPro"/>
</dbReference>
<reference evidence="17" key="1">
    <citation type="submission" date="2018-01" db="EMBL/GenBank/DDBJ databases">
        <authorList>
            <person name="Yu X.-D."/>
        </authorList>
    </citation>
    <scope>NUCLEOTIDE SEQUENCE</scope>
    <source>
        <strain evidence="17">ZX-21</strain>
    </source>
</reference>
<evidence type="ECO:0000256" key="12">
    <source>
        <dbReference type="PIRSR" id="PIRSR617512-3"/>
    </source>
</evidence>
<dbReference type="Pfam" id="PF01011">
    <property type="entry name" value="PQQ"/>
    <property type="match status" value="2"/>
</dbReference>
<dbReference type="PANTHER" id="PTHR32303">
    <property type="entry name" value="QUINOPROTEIN ALCOHOL DEHYDROGENASE (CYTOCHROME C)"/>
    <property type="match status" value="1"/>
</dbReference>
<evidence type="ECO:0000256" key="4">
    <source>
        <dbReference type="ARBA" id="ARBA00022729"/>
    </source>
</evidence>
<feature type="compositionally biased region" description="Polar residues" evidence="14">
    <location>
        <begin position="28"/>
        <end position="44"/>
    </location>
</feature>
<dbReference type="GO" id="GO:0070968">
    <property type="term" value="F:pyrroloquinoline quinone binding"/>
    <property type="evidence" value="ECO:0007669"/>
    <property type="project" value="UniProtKB-ARBA"/>
</dbReference>
<dbReference type="InterPro" id="IPR001479">
    <property type="entry name" value="Quinoprotein_DH_CS"/>
</dbReference>
<feature type="binding site" evidence="11">
    <location>
        <begin position="409"/>
        <end position="410"/>
    </location>
    <ligand>
        <name>pyrroloquinoline quinone</name>
        <dbReference type="ChEBI" id="CHEBI:58442"/>
    </ligand>
</feature>
<evidence type="ECO:0000256" key="5">
    <source>
        <dbReference type="ARBA" id="ARBA00022837"/>
    </source>
</evidence>
<feature type="binding site" evidence="11">
    <location>
        <position position="348"/>
    </location>
    <ligand>
        <name>pyrroloquinoline quinone</name>
        <dbReference type="ChEBI" id="CHEBI:58442"/>
    </ligand>
</feature>
<feature type="disulfide bond" evidence="13">
    <location>
        <begin position="132"/>
        <end position="133"/>
    </location>
</feature>
<feature type="binding site" evidence="11">
    <location>
        <position position="560"/>
    </location>
    <ligand>
        <name>pyrroloquinoline quinone</name>
        <dbReference type="ChEBI" id="CHEBI:58442"/>
    </ligand>
</feature>
<dbReference type="InterPro" id="IPR011047">
    <property type="entry name" value="Quinoprotein_ADH-like_sf"/>
</dbReference>
<feature type="binding site" evidence="11">
    <location>
        <position position="138"/>
    </location>
    <ligand>
        <name>pyrroloquinoline quinone</name>
        <dbReference type="ChEBI" id="CHEBI:58442"/>
    </ligand>
</feature>
<feature type="signal peptide" evidence="15">
    <location>
        <begin position="1"/>
        <end position="23"/>
    </location>
</feature>
<protein>
    <submittedName>
        <fullName evidence="17">PQQ-dependent dehydrogenase, methanol/ethanol family</fullName>
    </submittedName>
</protein>
<keyword evidence="9 13" id="KW-1015">Disulfide bond</keyword>
<feature type="domain" description="Cytochrome c" evidence="16">
    <location>
        <begin position="612"/>
        <end position="691"/>
    </location>
</feature>
<keyword evidence="6 11" id="KW-0634">PQQ</keyword>
<proteinExistence type="inferred from homology"/>
<evidence type="ECO:0000313" key="17">
    <source>
        <dbReference type="EMBL" id="POP52106.1"/>
    </source>
</evidence>
<dbReference type="NCBIfam" id="TIGR03075">
    <property type="entry name" value="PQQ_enz_alc_DH"/>
    <property type="match status" value="1"/>
</dbReference>
<comment type="caution">
    <text evidence="17">The sequence shown here is derived from an EMBL/GenBank/DDBJ whole genome shotgun (WGS) entry which is preliminary data.</text>
</comment>
<feature type="binding site" description="covalent" evidence="11">
    <location>
        <position position="628"/>
    </location>
    <ligand>
        <name>heme c</name>
        <dbReference type="ChEBI" id="CHEBI:61717"/>
    </ligand>
</feature>
<keyword evidence="4 15" id="KW-0732">Signal</keyword>
<gene>
    <name evidence="17" type="ORF">C0068_13960</name>
</gene>
<dbReference type="GO" id="GO:0005509">
    <property type="term" value="F:calcium ion binding"/>
    <property type="evidence" value="ECO:0007669"/>
    <property type="project" value="InterPro"/>
</dbReference>
<dbReference type="GO" id="GO:0009055">
    <property type="term" value="F:electron transfer activity"/>
    <property type="evidence" value="ECO:0007669"/>
    <property type="project" value="InterPro"/>
</dbReference>
<feature type="binding site" evidence="12">
    <location>
        <position position="276"/>
    </location>
    <ligand>
        <name>Ca(2+)</name>
        <dbReference type="ChEBI" id="CHEBI:29108"/>
    </ligand>
</feature>
<keyword evidence="7" id="KW-0560">Oxidoreductase</keyword>
<keyword evidence="5 12" id="KW-0106">Calcium</keyword>
<dbReference type="OrthoDB" id="9794322at2"/>
<feature type="compositionally biased region" description="Basic and acidic residues" evidence="14">
    <location>
        <begin position="45"/>
        <end position="55"/>
    </location>
</feature>
<dbReference type="SMART" id="SM00564">
    <property type="entry name" value="PQQ"/>
    <property type="match status" value="4"/>
</dbReference>
<feature type="active site" description="Proton acceptor" evidence="10">
    <location>
        <position position="321"/>
    </location>
</feature>
<feature type="binding site" description="covalent" evidence="11">
    <location>
        <position position="625"/>
    </location>
    <ligand>
        <name>heme c</name>
        <dbReference type="ChEBI" id="CHEBI:61717"/>
    </ligand>
</feature>
<comment type="cofactor">
    <cofactor evidence="12">
        <name>Ca(2+)</name>
        <dbReference type="ChEBI" id="CHEBI:29108"/>
    </cofactor>
    <text evidence="12">Binds 1 Ca(2+) ion per subunit.</text>
</comment>
<dbReference type="PROSITE" id="PS51257">
    <property type="entry name" value="PROKAR_LIPOPROTEIN"/>
    <property type="match status" value="1"/>
</dbReference>
<dbReference type="GO" id="GO:0030288">
    <property type="term" value="C:outer membrane-bounded periplasmic space"/>
    <property type="evidence" value="ECO:0007669"/>
    <property type="project" value="InterPro"/>
</dbReference>
<dbReference type="InterPro" id="IPR017512">
    <property type="entry name" value="PQQ_MeOH/EtOH_DH"/>
</dbReference>
<dbReference type="Proteomes" id="UP000237222">
    <property type="component" value="Unassembled WGS sequence"/>
</dbReference>
<feature type="binding site" description="axial binding residue" evidence="12">
    <location>
        <position position="668"/>
    </location>
    <ligand>
        <name>heme c</name>
        <dbReference type="ChEBI" id="CHEBI:61717"/>
    </ligand>
    <ligandPart>
        <name>Fe</name>
        <dbReference type="ChEBI" id="CHEBI:18248"/>
    </ligandPart>
</feature>
<keyword evidence="3 12" id="KW-0479">Metal-binding</keyword>
<comment type="similarity">
    <text evidence="1">Belongs to the bacterial PQQ dehydrogenase family.</text>
</comment>
<feature type="binding site" description="axial binding residue" evidence="12">
    <location>
        <position position="629"/>
    </location>
    <ligand>
        <name>heme c</name>
        <dbReference type="ChEBI" id="CHEBI:61717"/>
    </ligand>
    <ligandPart>
        <name>Fe</name>
        <dbReference type="ChEBI" id="CHEBI:18248"/>
    </ligandPart>
</feature>
<organism evidence="17 18">
    <name type="scientific">Zhongshania marina</name>
    <dbReference type="NCBI Taxonomy" id="2304603"/>
    <lineage>
        <taxon>Bacteria</taxon>
        <taxon>Pseudomonadati</taxon>
        <taxon>Pseudomonadota</taxon>
        <taxon>Gammaproteobacteria</taxon>
        <taxon>Cellvibrionales</taxon>
        <taxon>Spongiibacteraceae</taxon>
        <taxon>Zhongshania</taxon>
    </lineage>
</organism>
<dbReference type="RefSeq" id="WP_103685089.1">
    <property type="nucleotide sequence ID" value="NZ_PQGG01000031.1"/>
</dbReference>
<feature type="binding site" evidence="12">
    <location>
        <position position="200"/>
    </location>
    <ligand>
        <name>Ca(2+)</name>
        <dbReference type="ChEBI" id="CHEBI:29108"/>
    </ligand>
</feature>
<evidence type="ECO:0000256" key="1">
    <source>
        <dbReference type="ARBA" id="ARBA00008156"/>
    </source>
</evidence>
<keyword evidence="2 11" id="KW-0349">Heme</keyword>
<evidence type="ECO:0000256" key="3">
    <source>
        <dbReference type="ARBA" id="ARBA00022723"/>
    </source>
</evidence>
<dbReference type="Gene3D" id="1.10.760.10">
    <property type="entry name" value="Cytochrome c-like domain"/>
    <property type="match status" value="1"/>
</dbReference>
<dbReference type="AlphaFoldDB" id="A0A2S4HDN1"/>
<dbReference type="PROSITE" id="PS00364">
    <property type="entry name" value="BACTERIAL_PQQ_2"/>
    <property type="match status" value="1"/>
</dbReference>
<evidence type="ECO:0000256" key="9">
    <source>
        <dbReference type="ARBA" id="ARBA00023157"/>
    </source>
</evidence>
<dbReference type="FunFam" id="2.140.10.10:FF:000003">
    <property type="entry name" value="Methanol dehydrogenase, large subunit"/>
    <property type="match status" value="1"/>
</dbReference>
<dbReference type="GO" id="GO:0016614">
    <property type="term" value="F:oxidoreductase activity, acting on CH-OH group of donors"/>
    <property type="evidence" value="ECO:0007669"/>
    <property type="project" value="InterPro"/>
</dbReference>
<feature type="binding site" evidence="11">
    <location>
        <position position="182"/>
    </location>
    <ligand>
        <name>pyrroloquinoline quinone</name>
        <dbReference type="ChEBI" id="CHEBI:58442"/>
    </ligand>
</feature>
<feature type="binding site" evidence="12">
    <location>
        <position position="321"/>
    </location>
    <ligand>
        <name>Ca(2+)</name>
        <dbReference type="ChEBI" id="CHEBI:29108"/>
    </ligand>
</feature>
<dbReference type="InterPro" id="IPR002372">
    <property type="entry name" value="PQQ_rpt_dom"/>
</dbReference>
<comment type="cofactor">
    <cofactor evidence="11">
        <name>pyrroloquinoline quinone</name>
        <dbReference type="ChEBI" id="CHEBI:58442"/>
    </cofactor>
    <text evidence="11">Binds 1 PQQ group per subunit.</text>
</comment>
<feature type="binding site" evidence="11">
    <location>
        <begin position="198"/>
        <end position="199"/>
    </location>
    <ligand>
        <name>pyrroloquinoline quinone</name>
        <dbReference type="ChEBI" id="CHEBI:58442"/>
    </ligand>
</feature>
<evidence type="ECO:0000313" key="18">
    <source>
        <dbReference type="Proteomes" id="UP000237222"/>
    </source>
</evidence>
<feature type="chain" id="PRO_5015701414" evidence="15">
    <location>
        <begin position="24"/>
        <end position="703"/>
    </location>
</feature>
<dbReference type="GO" id="GO:0020037">
    <property type="term" value="F:heme binding"/>
    <property type="evidence" value="ECO:0007669"/>
    <property type="project" value="InterPro"/>
</dbReference>
<evidence type="ECO:0000256" key="14">
    <source>
        <dbReference type="SAM" id="MobiDB-lite"/>
    </source>
</evidence>
<evidence type="ECO:0000259" key="16">
    <source>
        <dbReference type="PROSITE" id="PS51007"/>
    </source>
</evidence>
<evidence type="ECO:0000256" key="8">
    <source>
        <dbReference type="ARBA" id="ARBA00023004"/>
    </source>
</evidence>
<evidence type="ECO:0000256" key="13">
    <source>
        <dbReference type="PIRSR" id="PIRSR617512-4"/>
    </source>
</evidence>
<evidence type="ECO:0000256" key="11">
    <source>
        <dbReference type="PIRSR" id="PIRSR617512-2"/>
    </source>
</evidence>
<feature type="binding site" evidence="11">
    <location>
        <position position="86"/>
    </location>
    <ligand>
        <name>pyrroloquinoline quinone</name>
        <dbReference type="ChEBI" id="CHEBI:58442"/>
    </ligand>
</feature>
<dbReference type="EMBL" id="PQGG01000031">
    <property type="protein sequence ID" value="POP52106.1"/>
    <property type="molecule type" value="Genomic_DNA"/>
</dbReference>
<dbReference type="PROSITE" id="PS51007">
    <property type="entry name" value="CYTC"/>
    <property type="match status" value="1"/>
</dbReference>
<feature type="region of interest" description="Disordered" evidence="14">
    <location>
        <begin position="28"/>
        <end position="57"/>
    </location>
</feature>
<name>A0A2S4HDN1_9GAMM</name>
<dbReference type="SUPFAM" id="SSF50998">
    <property type="entry name" value="Quinoprotein alcohol dehydrogenase-like"/>
    <property type="match status" value="1"/>
</dbReference>
<evidence type="ECO:0000256" key="7">
    <source>
        <dbReference type="ARBA" id="ARBA00023002"/>
    </source>
</evidence>
<dbReference type="Gene3D" id="2.140.10.10">
    <property type="entry name" value="Quinoprotein alcohol dehydrogenase-like superfamily"/>
    <property type="match status" value="1"/>
</dbReference>
<accession>A0A2S4HDN1</accession>
<evidence type="ECO:0000256" key="2">
    <source>
        <dbReference type="ARBA" id="ARBA00022617"/>
    </source>
</evidence>
<evidence type="ECO:0000256" key="6">
    <source>
        <dbReference type="ARBA" id="ARBA00022891"/>
    </source>
</evidence>
<keyword evidence="8 12" id="KW-0408">Iron</keyword>